<evidence type="ECO:0000259" key="11">
    <source>
        <dbReference type="PROSITE" id="PS50879"/>
    </source>
</evidence>
<dbReference type="InterPro" id="IPR011320">
    <property type="entry name" value="RNase_H1_N"/>
</dbReference>
<dbReference type="Gene3D" id="3.30.420.10">
    <property type="entry name" value="Ribonuclease H-like superfamily/Ribonuclease H"/>
    <property type="match status" value="1"/>
</dbReference>
<comment type="catalytic activity">
    <reaction evidence="1 10">
        <text>Endonucleolytic cleavage to 5'-phosphomonoester.</text>
        <dbReference type="EC" id="3.1.26.4"/>
    </reaction>
</comment>
<evidence type="ECO:0000256" key="5">
    <source>
        <dbReference type="ARBA" id="ARBA00022722"/>
    </source>
</evidence>
<dbReference type="SUPFAM" id="SSF55658">
    <property type="entry name" value="L9 N-domain-like"/>
    <property type="match status" value="2"/>
</dbReference>
<keyword evidence="13" id="KW-1185">Reference proteome</keyword>
<keyword evidence="9 10" id="KW-0460">Magnesium</keyword>
<evidence type="ECO:0000256" key="1">
    <source>
        <dbReference type="ARBA" id="ARBA00000077"/>
    </source>
</evidence>
<dbReference type="Gene3D" id="3.40.970.10">
    <property type="entry name" value="Ribonuclease H1, N-terminal domain"/>
    <property type="match status" value="2"/>
</dbReference>
<dbReference type="OrthoDB" id="407198at2759"/>
<dbReference type="PROSITE" id="PS50879">
    <property type="entry name" value="RNASE_H_1"/>
    <property type="match status" value="1"/>
</dbReference>
<reference evidence="12 13" key="1">
    <citation type="journal article" date="2018" name="BMC Genomics">
        <title>Comparative genome analyses reveal sequence features reflecting distinct modes of host-adaptation between dicot and monocot powdery mildew.</title>
        <authorList>
            <person name="Wu Y."/>
            <person name="Ma X."/>
            <person name="Pan Z."/>
            <person name="Kale S.D."/>
            <person name="Song Y."/>
            <person name="King H."/>
            <person name="Zhang Q."/>
            <person name="Presley C."/>
            <person name="Deng X."/>
            <person name="Wei C.I."/>
            <person name="Xiao S."/>
        </authorList>
    </citation>
    <scope>NUCLEOTIDE SEQUENCE [LARGE SCALE GENOMIC DNA]</scope>
    <source>
        <strain evidence="12">UMSG2</strain>
    </source>
</reference>
<comment type="similarity">
    <text evidence="3 10">Belongs to the RNase H family.</text>
</comment>
<dbReference type="FunFam" id="3.40.970.10:FF:000001">
    <property type="entry name" value="Ribonuclease H1"/>
    <property type="match status" value="1"/>
</dbReference>
<dbReference type="GO" id="GO:0004523">
    <property type="term" value="F:RNA-DNA hybrid ribonuclease activity"/>
    <property type="evidence" value="ECO:0007669"/>
    <property type="project" value="UniProtKB-UniRule"/>
</dbReference>
<proteinExistence type="inferred from homology"/>
<dbReference type="Proteomes" id="UP000286134">
    <property type="component" value="Unassembled WGS sequence"/>
</dbReference>
<dbReference type="InterPro" id="IPR002156">
    <property type="entry name" value="RNaseH_domain"/>
</dbReference>
<organism evidence="12 13">
    <name type="scientific">Erysiphe neolycopersici</name>
    <dbReference type="NCBI Taxonomy" id="212602"/>
    <lineage>
        <taxon>Eukaryota</taxon>
        <taxon>Fungi</taxon>
        <taxon>Dikarya</taxon>
        <taxon>Ascomycota</taxon>
        <taxon>Pezizomycotina</taxon>
        <taxon>Leotiomycetes</taxon>
        <taxon>Erysiphales</taxon>
        <taxon>Erysiphaceae</taxon>
        <taxon>Erysiphe</taxon>
    </lineage>
</organism>
<dbReference type="InterPro" id="IPR037056">
    <property type="entry name" value="RNase_H1_N_sf"/>
</dbReference>
<dbReference type="EC" id="3.1.26.4" evidence="4 10"/>
<dbReference type="Pfam" id="PF00075">
    <property type="entry name" value="RNase_H"/>
    <property type="match status" value="1"/>
</dbReference>
<evidence type="ECO:0000256" key="4">
    <source>
        <dbReference type="ARBA" id="ARBA00012180"/>
    </source>
</evidence>
<dbReference type="PIRSF" id="PIRSF036852">
    <property type="entry name" value="Ribonuclease_H1_euk"/>
    <property type="match status" value="1"/>
</dbReference>
<evidence type="ECO:0000256" key="6">
    <source>
        <dbReference type="ARBA" id="ARBA00022723"/>
    </source>
</evidence>
<protein>
    <recommendedName>
        <fullName evidence="4 10">Ribonuclease H</fullName>
        <shortName evidence="10">RNase H</shortName>
        <ecNumber evidence="4 10">3.1.26.4</ecNumber>
    </recommendedName>
</protein>
<evidence type="ECO:0000256" key="7">
    <source>
        <dbReference type="ARBA" id="ARBA00022759"/>
    </source>
</evidence>
<dbReference type="CDD" id="cd09280">
    <property type="entry name" value="RNase_HI_eukaryote_like"/>
    <property type="match status" value="1"/>
</dbReference>
<dbReference type="PANTHER" id="PTHR10642:SF26">
    <property type="entry name" value="RIBONUCLEASE H1"/>
    <property type="match status" value="1"/>
</dbReference>
<dbReference type="SUPFAM" id="SSF53098">
    <property type="entry name" value="Ribonuclease H-like"/>
    <property type="match status" value="1"/>
</dbReference>
<feature type="domain" description="RNase H type-1" evidence="11">
    <location>
        <begin position="193"/>
        <end position="343"/>
    </location>
</feature>
<dbReference type="InterPro" id="IPR050092">
    <property type="entry name" value="RNase_H"/>
</dbReference>
<evidence type="ECO:0000313" key="13">
    <source>
        <dbReference type="Proteomes" id="UP000286134"/>
    </source>
</evidence>
<dbReference type="GO" id="GO:0000287">
    <property type="term" value="F:magnesium ion binding"/>
    <property type="evidence" value="ECO:0007669"/>
    <property type="project" value="UniProtKB-UniRule"/>
</dbReference>
<evidence type="ECO:0000256" key="9">
    <source>
        <dbReference type="ARBA" id="ARBA00022842"/>
    </source>
</evidence>
<comment type="caution">
    <text evidence="12">The sequence shown here is derived from an EMBL/GenBank/DDBJ whole genome shotgun (WGS) entry which is preliminary data.</text>
</comment>
<keyword evidence="5 10" id="KW-0540">Nuclease</keyword>
<keyword evidence="7 10" id="KW-0255">Endonuclease</keyword>
<dbReference type="Pfam" id="PF01693">
    <property type="entry name" value="Cauli_VI"/>
    <property type="match status" value="2"/>
</dbReference>
<evidence type="ECO:0000256" key="2">
    <source>
        <dbReference type="ARBA" id="ARBA00001946"/>
    </source>
</evidence>
<comment type="cofactor">
    <cofactor evidence="2 10">
        <name>Mg(2+)</name>
        <dbReference type="ChEBI" id="CHEBI:18420"/>
    </cofactor>
</comment>
<keyword evidence="6 10" id="KW-0479">Metal-binding</keyword>
<evidence type="ECO:0000313" key="12">
    <source>
        <dbReference type="EMBL" id="RKF61996.1"/>
    </source>
</evidence>
<dbReference type="InterPro" id="IPR012337">
    <property type="entry name" value="RNaseH-like_sf"/>
</dbReference>
<dbReference type="AlphaFoldDB" id="A0A420HX73"/>
<dbReference type="InterPro" id="IPR009027">
    <property type="entry name" value="Ribosomal_bL9/RNase_H1_N"/>
</dbReference>
<dbReference type="GO" id="GO:0043137">
    <property type="term" value="P:DNA replication, removal of RNA primer"/>
    <property type="evidence" value="ECO:0007669"/>
    <property type="project" value="TreeGrafter"/>
</dbReference>
<sequence length="349" mass="39373">MPYSASSSSTGSKKRRRSDETRATKFYAVRAGLRPGIYETWKECYEQIDRFKGARYKAFLKYEDAKDFVAGKDVATKLDSSHVERYYGVAVGHRPGVYTDWTEASLQIKDIKRPMYKKFPTRAEAEFFVMSKGKDLEKHLEEMKHEQDGETADECHEGEILVVEDSKPEKKELIVKKRKIDNSIQASRGKELDKNLIQVYTDGSARGNGRKGARAGVGVFFGTNDPRNLSEPLQGELQTNQRAELTAVLRALQICPQDKDVQIFTDSTYSINSLTKWYKVWLNNNWRSSNGSSVVNKDLVQAIRHLMDCRSTLGSKTDLSWVRGHNHNFGNEAADRLAVASATVASAAL</sequence>
<keyword evidence="8 10" id="KW-0378">Hydrolase</keyword>
<evidence type="ECO:0000256" key="10">
    <source>
        <dbReference type="PIRNR" id="PIRNR036852"/>
    </source>
</evidence>
<evidence type="ECO:0000256" key="8">
    <source>
        <dbReference type="ARBA" id="ARBA00022801"/>
    </source>
</evidence>
<dbReference type="InterPro" id="IPR017067">
    <property type="entry name" value="RNase_H1_euk"/>
</dbReference>
<dbReference type="STRING" id="212602.A0A420HX73"/>
<accession>A0A420HX73</accession>
<evidence type="ECO:0000256" key="3">
    <source>
        <dbReference type="ARBA" id="ARBA00005300"/>
    </source>
</evidence>
<dbReference type="EMBL" id="MCFK01003703">
    <property type="protein sequence ID" value="RKF61996.1"/>
    <property type="molecule type" value="Genomic_DNA"/>
</dbReference>
<gene>
    <name evidence="12" type="ORF">OnM2_037084</name>
</gene>
<dbReference type="GO" id="GO:0003676">
    <property type="term" value="F:nucleic acid binding"/>
    <property type="evidence" value="ECO:0007669"/>
    <property type="project" value="UniProtKB-UniRule"/>
</dbReference>
<dbReference type="FunFam" id="3.30.420.10:FF:000090">
    <property type="entry name" value="Ribonuclease H"/>
    <property type="match status" value="1"/>
</dbReference>
<name>A0A420HX73_9PEZI</name>
<comment type="function">
    <text evidence="10">Endonuclease that specifically degrades the RNA of RNA-DNA hybrids.</text>
</comment>
<dbReference type="PANTHER" id="PTHR10642">
    <property type="entry name" value="RIBONUCLEASE H1"/>
    <property type="match status" value="1"/>
</dbReference>
<dbReference type="InterPro" id="IPR036397">
    <property type="entry name" value="RNaseH_sf"/>
</dbReference>